<dbReference type="PANTHER" id="PTHR40661:SF1">
    <property type="entry name" value="HTH CRO_C1-TYPE DOMAIN-CONTAINING PROTEIN"/>
    <property type="match status" value="1"/>
</dbReference>
<dbReference type="RefSeq" id="WP_006532375.1">
    <property type="nucleotide sequence ID" value="NZ_CABKNK020000002.1"/>
</dbReference>
<dbReference type="EMBL" id="UHFP01000001">
    <property type="protein sequence ID" value="SUN68055.1"/>
    <property type="molecule type" value="Genomic_DNA"/>
</dbReference>
<gene>
    <name evidence="5" type="ORF">NCTC13760_00737</name>
</gene>
<name>A0A380KL76_9STRE</name>
<dbReference type="InterPro" id="IPR039418">
    <property type="entry name" value="LexA-like"/>
</dbReference>
<dbReference type="SUPFAM" id="SSF47413">
    <property type="entry name" value="lambda repressor-like DNA-binding domains"/>
    <property type="match status" value="1"/>
</dbReference>
<dbReference type="PANTHER" id="PTHR40661">
    <property type="match status" value="1"/>
</dbReference>
<dbReference type="CDD" id="cd06529">
    <property type="entry name" value="S24_LexA-like"/>
    <property type="match status" value="1"/>
</dbReference>
<dbReference type="InterPro" id="IPR010982">
    <property type="entry name" value="Lambda_DNA-bd_dom_sf"/>
</dbReference>
<reference evidence="5 6" key="1">
    <citation type="submission" date="2018-06" db="EMBL/GenBank/DDBJ databases">
        <authorList>
            <consortium name="Pathogen Informatics"/>
            <person name="Doyle S."/>
        </authorList>
    </citation>
    <scope>NUCLEOTIDE SEQUENCE [LARGE SCALE GENOMIC DNA]</scope>
    <source>
        <strain evidence="5 6">NCTC13760</strain>
    </source>
</reference>
<evidence type="ECO:0000256" key="3">
    <source>
        <dbReference type="ARBA" id="ARBA00023163"/>
    </source>
</evidence>
<protein>
    <submittedName>
        <fullName evidence="5">Phage CI-like repressor</fullName>
    </submittedName>
</protein>
<dbReference type="AlphaFoldDB" id="A0A380KL76"/>
<evidence type="ECO:0000256" key="1">
    <source>
        <dbReference type="ARBA" id="ARBA00023015"/>
    </source>
</evidence>
<keyword evidence="1" id="KW-0805">Transcription regulation</keyword>
<dbReference type="SUPFAM" id="SSF51306">
    <property type="entry name" value="LexA/Signal peptidase"/>
    <property type="match status" value="1"/>
</dbReference>
<dbReference type="GO" id="GO:0003677">
    <property type="term" value="F:DNA binding"/>
    <property type="evidence" value="ECO:0007669"/>
    <property type="project" value="UniProtKB-KW"/>
</dbReference>
<evidence type="ECO:0000313" key="5">
    <source>
        <dbReference type="EMBL" id="SUN68055.1"/>
    </source>
</evidence>
<dbReference type="PROSITE" id="PS50943">
    <property type="entry name" value="HTH_CROC1"/>
    <property type="match status" value="1"/>
</dbReference>
<dbReference type="Pfam" id="PF00717">
    <property type="entry name" value="Peptidase_S24"/>
    <property type="match status" value="1"/>
</dbReference>
<dbReference type="Pfam" id="PF13443">
    <property type="entry name" value="HTH_26"/>
    <property type="match status" value="1"/>
</dbReference>
<dbReference type="Gene3D" id="1.10.260.40">
    <property type="entry name" value="lambda repressor-like DNA-binding domains"/>
    <property type="match status" value="1"/>
</dbReference>
<feature type="domain" description="HTH cro/C1-type" evidence="4">
    <location>
        <begin position="16"/>
        <end position="70"/>
    </location>
</feature>
<dbReference type="Proteomes" id="UP000255352">
    <property type="component" value="Unassembled WGS sequence"/>
</dbReference>
<dbReference type="InterPro" id="IPR001387">
    <property type="entry name" value="Cro/C1-type_HTH"/>
</dbReference>
<keyword evidence="2" id="KW-0238">DNA-binding</keyword>
<sequence>MTQKSVKNKEIFSKNLAYYMNKKGIDRNTLCSDLDLKYTTVRDWLKGITYPRIGKIELLANYFNVNKSDLIEDKSEKSDISSKINFDPRQAILLSNYNKLNDNRKDKLVQVSEKLLAEEDGRALDICEKRAEYETRKRVSLPVPGKVSAGTGYWQEDDYDTMVDFYEDEIPDESEYDTIAIVVGHSMEPKIKNGDFLFIKLKNQVDLNKIGIFKVDGENYVKKLKSDRLESLNKEYDDIQLSEENDVRTIGEVVDVYREC</sequence>
<dbReference type="SMART" id="SM00530">
    <property type="entry name" value="HTH_XRE"/>
    <property type="match status" value="1"/>
</dbReference>
<dbReference type="InterPro" id="IPR015927">
    <property type="entry name" value="Peptidase_S24_S26A/B/C"/>
</dbReference>
<dbReference type="Gene3D" id="2.10.109.10">
    <property type="entry name" value="Umud Fragment, subunit A"/>
    <property type="match status" value="1"/>
</dbReference>
<organism evidence="5 6">
    <name type="scientific">Streptococcus infantarius</name>
    <dbReference type="NCBI Taxonomy" id="102684"/>
    <lineage>
        <taxon>Bacteria</taxon>
        <taxon>Bacillati</taxon>
        <taxon>Bacillota</taxon>
        <taxon>Bacilli</taxon>
        <taxon>Lactobacillales</taxon>
        <taxon>Streptococcaceae</taxon>
        <taxon>Streptococcus</taxon>
    </lineage>
</organism>
<proteinExistence type="predicted"/>
<accession>A0A380KL76</accession>
<evidence type="ECO:0000313" key="6">
    <source>
        <dbReference type="Proteomes" id="UP000255352"/>
    </source>
</evidence>
<keyword evidence="3" id="KW-0804">Transcription</keyword>
<dbReference type="InterPro" id="IPR036286">
    <property type="entry name" value="LexA/Signal_pep-like_sf"/>
</dbReference>
<dbReference type="GeneID" id="69902115"/>
<evidence type="ECO:0000256" key="2">
    <source>
        <dbReference type="ARBA" id="ARBA00023125"/>
    </source>
</evidence>
<evidence type="ECO:0000259" key="4">
    <source>
        <dbReference type="PROSITE" id="PS50943"/>
    </source>
</evidence>